<dbReference type="InterPro" id="IPR050738">
    <property type="entry name" value="Sulfatase"/>
</dbReference>
<gene>
    <name evidence="7" type="ORF">PDESU_02196</name>
</gene>
<evidence type="ECO:0000256" key="5">
    <source>
        <dbReference type="SAM" id="SignalP"/>
    </source>
</evidence>
<evidence type="ECO:0000313" key="7">
    <source>
        <dbReference type="EMBL" id="VGO13639.1"/>
    </source>
</evidence>
<dbReference type="GO" id="GO:0046872">
    <property type="term" value="F:metal ion binding"/>
    <property type="evidence" value="ECO:0007669"/>
    <property type="project" value="UniProtKB-KW"/>
</dbReference>
<dbReference type="InterPro" id="IPR017850">
    <property type="entry name" value="Alkaline_phosphatase_core_sf"/>
</dbReference>
<evidence type="ECO:0000313" key="8">
    <source>
        <dbReference type="Proteomes" id="UP000366872"/>
    </source>
</evidence>
<dbReference type="Gene3D" id="3.40.720.10">
    <property type="entry name" value="Alkaline Phosphatase, subunit A"/>
    <property type="match status" value="1"/>
</dbReference>
<dbReference type="PANTHER" id="PTHR42693">
    <property type="entry name" value="ARYLSULFATASE FAMILY MEMBER"/>
    <property type="match status" value="1"/>
</dbReference>
<dbReference type="PROSITE" id="PS00149">
    <property type="entry name" value="SULFATASE_2"/>
    <property type="match status" value="1"/>
</dbReference>
<keyword evidence="5" id="KW-0732">Signal</keyword>
<keyword evidence="8" id="KW-1185">Reference proteome</keyword>
<dbReference type="CDD" id="cd16034">
    <property type="entry name" value="sulfatase_like"/>
    <property type="match status" value="1"/>
</dbReference>
<protein>
    <submittedName>
        <fullName evidence="7">Arylsulfatase</fullName>
    </submittedName>
</protein>
<dbReference type="SUPFAM" id="SSF53649">
    <property type="entry name" value="Alkaline phosphatase-like"/>
    <property type="match status" value="1"/>
</dbReference>
<dbReference type="InterPro" id="IPR000917">
    <property type="entry name" value="Sulfatase_N"/>
</dbReference>
<dbReference type="InterPro" id="IPR024607">
    <property type="entry name" value="Sulfatase_CS"/>
</dbReference>
<sequence>MICLPKSTWGVLASLFLAAASSAGASRSSVDATSRCPNVLFILTDQWRAQATGYAGDPNVRTPNLDTLAKEGLNFETAVSVCAVCTPYRAALQTGRFPLSTGMYKNDLYLDPNEYCMAEIFKDAGYNTAYVGKWHLDGHGRSAYIPPERRQGYEYWKVLECTHNYANSKYYDNNDPEVKVWEGKYDGYAQTKDAQAFIRRHAKDDKPFLFFLSFGGPHYTHKLSPKDLQKTYPPESLKLRPNIQFTEDFTEAQLRKELQGYYAHCTAIDQCVGDLRATLDELGIADNTILVFTSDHGEMMGSQGIKYFAKRHPYDEAIRVPFLLSYPKVTEGNARKISTPINTPDILPTLLSLAGIDIPDTIEGDDLSVLVKEPGREIDRAALTMQVDGTYGPDYRGIRTARYWYSEEPNAGRKLLFDCENDPYQMNNLVDNPEYAELQEKMAASLKAELIKVDDYPFADKTGYRQHLKRVSGVDRKGDRKKGKRKK</sequence>
<evidence type="ECO:0000256" key="3">
    <source>
        <dbReference type="ARBA" id="ARBA00022801"/>
    </source>
</evidence>
<reference evidence="7 8" key="1">
    <citation type="submission" date="2019-04" db="EMBL/GenBank/DDBJ databases">
        <authorList>
            <person name="Van Vliet M D."/>
        </authorList>
    </citation>
    <scope>NUCLEOTIDE SEQUENCE [LARGE SCALE GENOMIC DNA]</scope>
    <source>
        <strain evidence="7 8">F1</strain>
    </source>
</reference>
<keyword evidence="2" id="KW-0479">Metal-binding</keyword>
<feature type="signal peptide" evidence="5">
    <location>
        <begin position="1"/>
        <end position="25"/>
    </location>
</feature>
<name>A0A6C2U1F5_PONDE</name>
<proteinExistence type="inferred from homology"/>
<dbReference type="PANTHER" id="PTHR42693:SF53">
    <property type="entry name" value="ENDO-4-O-SULFATASE"/>
    <property type="match status" value="1"/>
</dbReference>
<feature type="chain" id="PRO_5028978441" evidence="5">
    <location>
        <begin position="26"/>
        <end position="487"/>
    </location>
</feature>
<dbReference type="EMBL" id="CAAHFG010000001">
    <property type="protein sequence ID" value="VGO13639.1"/>
    <property type="molecule type" value="Genomic_DNA"/>
</dbReference>
<dbReference type="Gene3D" id="3.30.1120.10">
    <property type="match status" value="1"/>
</dbReference>
<organism evidence="7 8">
    <name type="scientific">Pontiella desulfatans</name>
    <dbReference type="NCBI Taxonomy" id="2750659"/>
    <lineage>
        <taxon>Bacteria</taxon>
        <taxon>Pseudomonadati</taxon>
        <taxon>Kiritimatiellota</taxon>
        <taxon>Kiritimatiellia</taxon>
        <taxon>Kiritimatiellales</taxon>
        <taxon>Pontiellaceae</taxon>
        <taxon>Pontiella</taxon>
    </lineage>
</organism>
<accession>A0A6C2U1F5</accession>
<dbReference type="Pfam" id="PF00884">
    <property type="entry name" value="Sulfatase"/>
    <property type="match status" value="1"/>
</dbReference>
<keyword evidence="3" id="KW-0378">Hydrolase</keyword>
<dbReference type="AlphaFoldDB" id="A0A6C2U1F5"/>
<evidence type="ECO:0000256" key="1">
    <source>
        <dbReference type="ARBA" id="ARBA00008779"/>
    </source>
</evidence>
<evidence type="ECO:0000256" key="4">
    <source>
        <dbReference type="ARBA" id="ARBA00022837"/>
    </source>
</evidence>
<comment type="similarity">
    <text evidence="1">Belongs to the sulfatase family.</text>
</comment>
<keyword evidence="4" id="KW-0106">Calcium</keyword>
<dbReference type="Proteomes" id="UP000366872">
    <property type="component" value="Unassembled WGS sequence"/>
</dbReference>
<dbReference type="GO" id="GO:0004065">
    <property type="term" value="F:arylsulfatase activity"/>
    <property type="evidence" value="ECO:0007669"/>
    <property type="project" value="TreeGrafter"/>
</dbReference>
<evidence type="ECO:0000256" key="2">
    <source>
        <dbReference type="ARBA" id="ARBA00022723"/>
    </source>
</evidence>
<evidence type="ECO:0000259" key="6">
    <source>
        <dbReference type="Pfam" id="PF00884"/>
    </source>
</evidence>
<feature type="domain" description="Sulfatase N-terminal" evidence="6">
    <location>
        <begin position="37"/>
        <end position="356"/>
    </location>
</feature>